<evidence type="ECO:0000313" key="2">
    <source>
        <dbReference type="EMBL" id="MDS0898900.1"/>
    </source>
</evidence>
<dbReference type="RefSeq" id="WP_225875362.1">
    <property type="nucleotide sequence ID" value="NZ_CAXOML010000012.1"/>
</dbReference>
<evidence type="ECO:0000256" key="1">
    <source>
        <dbReference type="SAM" id="Phobius"/>
    </source>
</evidence>
<keyword evidence="1" id="KW-0472">Membrane</keyword>
<keyword evidence="1" id="KW-1133">Transmembrane helix</keyword>
<sequence>MQRINNNLREPPVSAEFWDSLYLVSKFLVVILLLILSGDLIRVYRNIRRHPVITAPGHRFCLSAAALTGGIMIILLTVSYW</sequence>
<feature type="transmembrane region" description="Helical" evidence="1">
    <location>
        <begin position="20"/>
        <end position="40"/>
    </location>
</feature>
<gene>
    <name evidence="2" type="ORF">OSC06_13045</name>
</gene>
<protein>
    <submittedName>
        <fullName evidence="2">Uncharacterized protein</fullName>
    </submittedName>
</protein>
<dbReference type="AlphaFoldDB" id="A0AAE4FF13"/>
<feature type="transmembrane region" description="Helical" evidence="1">
    <location>
        <begin position="60"/>
        <end position="80"/>
    </location>
</feature>
<name>A0AAE4FF13_MORMO</name>
<dbReference type="Proteomes" id="UP001182247">
    <property type="component" value="Unassembled WGS sequence"/>
</dbReference>
<evidence type="ECO:0000313" key="3">
    <source>
        <dbReference type="Proteomes" id="UP001182247"/>
    </source>
</evidence>
<keyword evidence="1" id="KW-0812">Transmembrane</keyword>
<accession>A0AAE4FF13</accession>
<comment type="caution">
    <text evidence="2">The sequence shown here is derived from an EMBL/GenBank/DDBJ whole genome shotgun (WGS) entry which is preliminary data.</text>
</comment>
<dbReference type="EMBL" id="JAPKIY010000019">
    <property type="protein sequence ID" value="MDS0898900.1"/>
    <property type="molecule type" value="Genomic_DNA"/>
</dbReference>
<proteinExistence type="predicted"/>
<organism evidence="2 3">
    <name type="scientific">Morganella morganii</name>
    <name type="common">Proteus morganii</name>
    <dbReference type="NCBI Taxonomy" id="582"/>
    <lineage>
        <taxon>Bacteria</taxon>
        <taxon>Pseudomonadati</taxon>
        <taxon>Pseudomonadota</taxon>
        <taxon>Gammaproteobacteria</taxon>
        <taxon>Enterobacterales</taxon>
        <taxon>Morganellaceae</taxon>
        <taxon>Morganella</taxon>
    </lineage>
</organism>
<reference evidence="2" key="1">
    <citation type="submission" date="2023-02" db="EMBL/GenBank/DDBJ databases">
        <title>Detection, antimicrobial susceptibility and genomic characterization of NDM-producing species of Morganellaceae, Yersiniaceae, and Enterobacteriaceae other than Klebsiella.</title>
        <authorList>
            <person name="Camargo C.H."/>
            <person name="Sacchi C.T."/>
            <person name="Campos K.R."/>
        </authorList>
    </citation>
    <scope>NUCLEOTIDE SEQUENCE</scope>
    <source>
        <strain evidence="2">1189_21</strain>
    </source>
</reference>